<dbReference type="AlphaFoldDB" id="E4N8X6"/>
<protein>
    <recommendedName>
        <fullName evidence="3">Major capsid protein</fullName>
    </recommendedName>
</protein>
<gene>
    <name evidence="1" type="ordered locus">KSE_18320</name>
</gene>
<dbReference type="Proteomes" id="UP000007076">
    <property type="component" value="Chromosome"/>
</dbReference>
<dbReference type="Pfam" id="PF25209">
    <property type="entry name" value="Phage_capsid_4"/>
    <property type="match status" value="1"/>
</dbReference>
<dbReference type="PATRIC" id="fig|452652.3.peg.1837"/>
<name>E4N8X6_KITSK</name>
<dbReference type="eggNOG" id="ENOG502ZC7X">
    <property type="taxonomic scope" value="Bacteria"/>
</dbReference>
<accession>E4N8X6</accession>
<dbReference type="KEGG" id="ksk:KSE_18320"/>
<sequence>MANILGAESPVAAVGVALLKQLGVLAPLVYRDAEKDFGGRSGTTVSIPVPHAIPAADFDGVNKFSAAGEDLVELKITASPYSAVPITDEENTFTLMNYATQVLAPQVDGVARALEAVVAKPMNALIAAVKDTDTAQVIDPARALDFVADASVMLDQRDIPDEGRYLVVAPEIKAFFLKDEGLRQADKAGGTDELRRGQIADVHGFKVIASNQIKGGAVAFVREAFALAVRAPRAMEGAAWSQAEVQDGYALTVTRDFDLSSHSDVSLVKSFGGAKLVDANRAVAFKLKAS</sequence>
<evidence type="ECO:0008006" key="3">
    <source>
        <dbReference type="Google" id="ProtNLM"/>
    </source>
</evidence>
<dbReference type="EMBL" id="AP010968">
    <property type="protein sequence ID" value="BAJ27657.1"/>
    <property type="molecule type" value="Genomic_DNA"/>
</dbReference>
<evidence type="ECO:0000313" key="1">
    <source>
        <dbReference type="EMBL" id="BAJ27657.1"/>
    </source>
</evidence>
<keyword evidence="2" id="KW-1185">Reference proteome</keyword>
<evidence type="ECO:0000313" key="2">
    <source>
        <dbReference type="Proteomes" id="UP000007076"/>
    </source>
</evidence>
<dbReference type="RefSeq" id="WP_014134975.1">
    <property type="nucleotide sequence ID" value="NC_016109.1"/>
</dbReference>
<dbReference type="HOGENOM" id="CLU_053841_2_0_11"/>
<reference evidence="1 2" key="1">
    <citation type="journal article" date="2010" name="DNA Res.">
        <title>Genome sequence of Kitasatospora setae NBRC 14216T: an evolutionary snapshot of the family Streptomycetaceae.</title>
        <authorList>
            <person name="Ichikawa N."/>
            <person name="Oguchi A."/>
            <person name="Ikeda H."/>
            <person name="Ishikawa J."/>
            <person name="Kitani S."/>
            <person name="Watanabe Y."/>
            <person name="Nakamura S."/>
            <person name="Katano Y."/>
            <person name="Kishi E."/>
            <person name="Sasagawa M."/>
            <person name="Ankai A."/>
            <person name="Fukui S."/>
            <person name="Hashimoto Y."/>
            <person name="Kamata S."/>
            <person name="Otoguro M."/>
            <person name="Tanikawa S."/>
            <person name="Nihira T."/>
            <person name="Horinouchi S."/>
            <person name="Ohnishi Y."/>
            <person name="Hayakawa M."/>
            <person name="Kuzuyama T."/>
            <person name="Arisawa A."/>
            <person name="Nomoto F."/>
            <person name="Miura H."/>
            <person name="Takahashi Y."/>
            <person name="Fujita N."/>
        </authorList>
    </citation>
    <scope>NUCLEOTIDE SEQUENCE [LARGE SCALE GENOMIC DNA]</scope>
    <source>
        <strain evidence="2">ATCC 33774 / DSM 43861 / JCM 3304 / KCC A-0304 / NBRC 14216 / KM-6054</strain>
    </source>
</reference>
<dbReference type="STRING" id="452652.KSE_18320"/>
<organism evidence="1 2">
    <name type="scientific">Kitasatospora setae (strain ATCC 33774 / DSM 43861 / JCM 3304 / KCC A-0304 / NBRC 14216 / KM-6054)</name>
    <name type="common">Streptomyces setae</name>
    <dbReference type="NCBI Taxonomy" id="452652"/>
    <lineage>
        <taxon>Bacteria</taxon>
        <taxon>Bacillati</taxon>
        <taxon>Actinomycetota</taxon>
        <taxon>Actinomycetes</taxon>
        <taxon>Kitasatosporales</taxon>
        <taxon>Streptomycetaceae</taxon>
        <taxon>Kitasatospora</taxon>
    </lineage>
</organism>
<proteinExistence type="predicted"/>